<gene>
    <name evidence="2" type="ORF">FA15DRAFT_700884</name>
</gene>
<dbReference type="Proteomes" id="UP000307440">
    <property type="component" value="Unassembled WGS sequence"/>
</dbReference>
<dbReference type="EMBL" id="ML210154">
    <property type="protein sequence ID" value="TFK28677.1"/>
    <property type="molecule type" value="Genomic_DNA"/>
</dbReference>
<feature type="compositionally biased region" description="Basic and acidic residues" evidence="1">
    <location>
        <begin position="41"/>
        <end position="53"/>
    </location>
</feature>
<dbReference type="OrthoDB" id="3160134at2759"/>
<evidence type="ECO:0000313" key="2">
    <source>
        <dbReference type="EMBL" id="TFK28677.1"/>
    </source>
</evidence>
<feature type="compositionally biased region" description="Polar residues" evidence="1">
    <location>
        <begin position="388"/>
        <end position="398"/>
    </location>
</feature>
<organism evidence="2 3">
    <name type="scientific">Coprinopsis marcescibilis</name>
    <name type="common">Agaric fungus</name>
    <name type="synonym">Psathyrella marcescibilis</name>
    <dbReference type="NCBI Taxonomy" id="230819"/>
    <lineage>
        <taxon>Eukaryota</taxon>
        <taxon>Fungi</taxon>
        <taxon>Dikarya</taxon>
        <taxon>Basidiomycota</taxon>
        <taxon>Agaricomycotina</taxon>
        <taxon>Agaricomycetes</taxon>
        <taxon>Agaricomycetidae</taxon>
        <taxon>Agaricales</taxon>
        <taxon>Agaricineae</taxon>
        <taxon>Psathyrellaceae</taxon>
        <taxon>Coprinopsis</taxon>
    </lineage>
</organism>
<sequence>MTRGTVLQHVGNPSAPTQPSTAGKENVPPPVCSATQSPQTGDRRRRSESDDTIYHMGPRKRAAKTDPLVHHGRHFGRTIRAFCRIQALLKQGLALTVQLEFGQVSNDQLTPAENKELQIYKELLALSPPLEERLLTGSEEELFYVADMFTKGASASRSDDTRTLKGSILTWITPPNTLLNPPLSKNIKTDRGFYHDRTGELLCPATMDWNDTSTRDRLRSGELIPSGDQWPLFLYQNYEYDAENPWNGLLRSSLLVTAYKHVFTSPSSVEKSENRSTRSGNARIHGMVLVTEASIAYIATQVRFALSSSPVFSRNDTVTDSENFYNSLLDVLEDPEEKMEVLALKVWWNRQIFPVQVELSKTFSQDSVYAVIKENRRRKNAQSACAEASSSRHPAQTRESGEPSRSMATARILSTPIQTFPQDDADDENL</sequence>
<dbReference type="InterPro" id="IPR046521">
    <property type="entry name" value="DUF6698"/>
</dbReference>
<feature type="compositionally biased region" description="Polar residues" evidence="1">
    <location>
        <begin position="14"/>
        <end position="23"/>
    </location>
</feature>
<evidence type="ECO:0000313" key="3">
    <source>
        <dbReference type="Proteomes" id="UP000307440"/>
    </source>
</evidence>
<feature type="region of interest" description="Disordered" evidence="1">
    <location>
        <begin position="1"/>
        <end position="69"/>
    </location>
</feature>
<dbReference type="AlphaFoldDB" id="A0A5C3L7B3"/>
<dbReference type="Pfam" id="PF20414">
    <property type="entry name" value="DUF6698"/>
    <property type="match status" value="1"/>
</dbReference>
<protein>
    <submittedName>
        <fullName evidence="2">Uncharacterized protein</fullName>
    </submittedName>
</protein>
<reference evidence="2 3" key="1">
    <citation type="journal article" date="2019" name="Nat. Ecol. Evol.">
        <title>Megaphylogeny resolves global patterns of mushroom evolution.</title>
        <authorList>
            <person name="Varga T."/>
            <person name="Krizsan K."/>
            <person name="Foldi C."/>
            <person name="Dima B."/>
            <person name="Sanchez-Garcia M."/>
            <person name="Sanchez-Ramirez S."/>
            <person name="Szollosi G.J."/>
            <person name="Szarkandi J.G."/>
            <person name="Papp V."/>
            <person name="Albert L."/>
            <person name="Andreopoulos W."/>
            <person name="Angelini C."/>
            <person name="Antonin V."/>
            <person name="Barry K.W."/>
            <person name="Bougher N.L."/>
            <person name="Buchanan P."/>
            <person name="Buyck B."/>
            <person name="Bense V."/>
            <person name="Catcheside P."/>
            <person name="Chovatia M."/>
            <person name="Cooper J."/>
            <person name="Damon W."/>
            <person name="Desjardin D."/>
            <person name="Finy P."/>
            <person name="Geml J."/>
            <person name="Haridas S."/>
            <person name="Hughes K."/>
            <person name="Justo A."/>
            <person name="Karasinski D."/>
            <person name="Kautmanova I."/>
            <person name="Kiss B."/>
            <person name="Kocsube S."/>
            <person name="Kotiranta H."/>
            <person name="LaButti K.M."/>
            <person name="Lechner B.E."/>
            <person name="Liimatainen K."/>
            <person name="Lipzen A."/>
            <person name="Lukacs Z."/>
            <person name="Mihaltcheva S."/>
            <person name="Morgado L.N."/>
            <person name="Niskanen T."/>
            <person name="Noordeloos M.E."/>
            <person name="Ohm R.A."/>
            <person name="Ortiz-Santana B."/>
            <person name="Ovrebo C."/>
            <person name="Racz N."/>
            <person name="Riley R."/>
            <person name="Savchenko A."/>
            <person name="Shiryaev A."/>
            <person name="Soop K."/>
            <person name="Spirin V."/>
            <person name="Szebenyi C."/>
            <person name="Tomsovsky M."/>
            <person name="Tulloss R.E."/>
            <person name="Uehling J."/>
            <person name="Grigoriev I.V."/>
            <person name="Vagvolgyi C."/>
            <person name="Papp T."/>
            <person name="Martin F.M."/>
            <person name="Miettinen O."/>
            <person name="Hibbett D.S."/>
            <person name="Nagy L.G."/>
        </authorList>
    </citation>
    <scope>NUCLEOTIDE SEQUENCE [LARGE SCALE GENOMIC DNA]</scope>
    <source>
        <strain evidence="2 3">CBS 121175</strain>
    </source>
</reference>
<name>A0A5C3L7B3_COPMA</name>
<accession>A0A5C3L7B3</accession>
<dbReference type="STRING" id="230819.A0A5C3L7B3"/>
<proteinExistence type="predicted"/>
<evidence type="ECO:0000256" key="1">
    <source>
        <dbReference type="SAM" id="MobiDB-lite"/>
    </source>
</evidence>
<feature type="region of interest" description="Disordered" evidence="1">
    <location>
        <begin position="381"/>
        <end position="430"/>
    </location>
</feature>
<keyword evidence="3" id="KW-1185">Reference proteome</keyword>